<organism evidence="2 3">
    <name type="scientific">Prorocentrum cordatum</name>
    <dbReference type="NCBI Taxonomy" id="2364126"/>
    <lineage>
        <taxon>Eukaryota</taxon>
        <taxon>Sar</taxon>
        <taxon>Alveolata</taxon>
        <taxon>Dinophyceae</taxon>
        <taxon>Prorocentrales</taxon>
        <taxon>Prorocentraceae</taxon>
        <taxon>Prorocentrum</taxon>
    </lineage>
</organism>
<feature type="region of interest" description="Disordered" evidence="1">
    <location>
        <begin position="1"/>
        <end position="52"/>
    </location>
</feature>
<feature type="region of interest" description="Disordered" evidence="1">
    <location>
        <begin position="101"/>
        <end position="246"/>
    </location>
</feature>
<protein>
    <submittedName>
        <fullName evidence="2">Uncharacterized protein</fullName>
    </submittedName>
</protein>
<reference evidence="2" key="1">
    <citation type="submission" date="2023-10" db="EMBL/GenBank/DDBJ databases">
        <authorList>
            <person name="Chen Y."/>
            <person name="Shah S."/>
            <person name="Dougan E. K."/>
            <person name="Thang M."/>
            <person name="Chan C."/>
        </authorList>
    </citation>
    <scope>NUCLEOTIDE SEQUENCE [LARGE SCALE GENOMIC DNA]</scope>
</reference>
<evidence type="ECO:0000313" key="2">
    <source>
        <dbReference type="EMBL" id="CAK0858194.1"/>
    </source>
</evidence>
<evidence type="ECO:0000256" key="1">
    <source>
        <dbReference type="SAM" id="MobiDB-lite"/>
    </source>
</evidence>
<keyword evidence="3" id="KW-1185">Reference proteome</keyword>
<dbReference type="Proteomes" id="UP001189429">
    <property type="component" value="Unassembled WGS sequence"/>
</dbReference>
<dbReference type="EMBL" id="CAUYUJ010015799">
    <property type="protein sequence ID" value="CAK0858194.1"/>
    <property type="molecule type" value="Genomic_DNA"/>
</dbReference>
<feature type="compositionally biased region" description="Polar residues" evidence="1">
    <location>
        <begin position="121"/>
        <end position="135"/>
    </location>
</feature>
<name>A0ABN9UHD9_9DINO</name>
<comment type="caution">
    <text evidence="2">The sequence shown here is derived from an EMBL/GenBank/DDBJ whole genome shotgun (WGS) entry which is preliminary data.</text>
</comment>
<feature type="non-terminal residue" evidence="2">
    <location>
        <position position="1"/>
    </location>
</feature>
<sequence>PWMGTGSVNVQDAFEGSPRESLLDPRMLPRQHAPGLADGRYPGSGSRTTPSRFPCAVVKNTFLEFETEDDDPWLLGGTADRQKTDSLLDRRAAGMLRRELAAHGSGVGSGPARSLRITGCRQKSSPRTRPSQGSGSRPLGCQACSPGTPCPAHRGASRGRAGARPRASSTPRQRAATGDGAADASPQQWQELSVCGEPSTGLSGGWFEDDGLSEHTGSTFFPSLEADQAQPAREAAETGGGLAEGSTTVVLRNIPGGHTERQILQDRPMSTCLDSA</sequence>
<evidence type="ECO:0000313" key="3">
    <source>
        <dbReference type="Proteomes" id="UP001189429"/>
    </source>
</evidence>
<proteinExistence type="predicted"/>
<accession>A0ABN9UHD9</accession>
<gene>
    <name evidence="2" type="ORF">PCOR1329_LOCUS48058</name>
</gene>
<feature type="compositionally biased region" description="Polar residues" evidence="1">
    <location>
        <begin position="1"/>
        <end position="10"/>
    </location>
</feature>